<proteinExistence type="predicted"/>
<name>A0A061IZN4_TRYRA</name>
<evidence type="ECO:0000313" key="3">
    <source>
        <dbReference type="Proteomes" id="UP000031737"/>
    </source>
</evidence>
<dbReference type="Proteomes" id="UP000031737">
    <property type="component" value="Unassembled WGS sequence"/>
</dbReference>
<comment type="caution">
    <text evidence="2">The sequence shown here is derived from an EMBL/GenBank/DDBJ whole genome shotgun (WGS) entry which is preliminary data.</text>
</comment>
<organism evidence="2 3">
    <name type="scientific">Trypanosoma rangeli SC58</name>
    <dbReference type="NCBI Taxonomy" id="429131"/>
    <lineage>
        <taxon>Eukaryota</taxon>
        <taxon>Discoba</taxon>
        <taxon>Euglenozoa</taxon>
        <taxon>Kinetoplastea</taxon>
        <taxon>Metakinetoplastina</taxon>
        <taxon>Trypanosomatida</taxon>
        <taxon>Trypanosomatidae</taxon>
        <taxon>Trypanosoma</taxon>
        <taxon>Herpetosoma</taxon>
    </lineage>
</organism>
<keyword evidence="3" id="KW-1185">Reference proteome</keyword>
<feature type="coiled-coil region" evidence="1">
    <location>
        <begin position="101"/>
        <end position="139"/>
    </location>
</feature>
<dbReference type="AlphaFoldDB" id="A0A061IZN4"/>
<evidence type="ECO:0000313" key="2">
    <source>
        <dbReference type="EMBL" id="ESL08144.1"/>
    </source>
</evidence>
<sequence length="243" mass="28227">MEAAWQRIVEKVGLLADENRSSQHTLQSLLEEERQRALAVVKEKKELLAKVKCIEEACASKEKEIHRLAEMLETEKIKRSVTVALHEKALEEKEAQHQVELSLREKRLEDMQLELQQQLERHENELLAKDALLEKERIRRKRQERSDIEDPLHLLQAKGTTPAFRHSLEPVTDVADLPSNKALMTQAALAVLADDYVTRCVPKKSRLEAARQRQRRRDVKRKGDDVTLISLNKLNDLQENFRL</sequence>
<accession>A0A061IZN4</accession>
<gene>
    <name evidence="2" type="ORF">TRSC58_04158</name>
</gene>
<protein>
    <submittedName>
        <fullName evidence="2">Uncharacterized protein</fullName>
    </submittedName>
</protein>
<reference evidence="2 3" key="1">
    <citation type="submission" date="2013-07" db="EMBL/GenBank/DDBJ databases">
        <authorList>
            <person name="Stoco P.H."/>
            <person name="Wagner G."/>
            <person name="Gerber A."/>
            <person name="Zaha A."/>
            <person name="Thompson C."/>
            <person name="Bartholomeu D.C."/>
            <person name="Luckemeyer D.D."/>
            <person name="Bahia D."/>
            <person name="Loreto E."/>
            <person name="Prestes E.B."/>
            <person name="Lima F.M."/>
            <person name="Rodrigues-Luiz G."/>
            <person name="Vallejo G.A."/>
            <person name="Filho J.F."/>
            <person name="Monteiro K.M."/>
            <person name="Tyler K.M."/>
            <person name="de Almeida L.G."/>
            <person name="Ortiz M.F."/>
            <person name="Siervo M.A."/>
            <person name="de Moraes M.H."/>
            <person name="Cunha O.L."/>
            <person name="Mendonca-Neto R."/>
            <person name="Silva R."/>
            <person name="Teixeira S.M."/>
            <person name="Murta S.M."/>
            <person name="Sincero T.C."/>
            <person name="Mendes T.A."/>
            <person name="Urmenyi T.P."/>
            <person name="Silva V.G."/>
            <person name="da Rocha W.D."/>
            <person name="Andersson B."/>
            <person name="Romanha A.J."/>
            <person name="Steindel M."/>
            <person name="de Vasconcelos A.T."/>
            <person name="Grisard E.C."/>
        </authorList>
    </citation>
    <scope>NUCLEOTIDE SEQUENCE [LARGE SCALE GENOMIC DNA]</scope>
    <source>
        <strain evidence="2 3">SC58</strain>
    </source>
</reference>
<dbReference type="EMBL" id="AUPL01004158">
    <property type="protein sequence ID" value="ESL08144.1"/>
    <property type="molecule type" value="Genomic_DNA"/>
</dbReference>
<keyword evidence="1" id="KW-0175">Coiled coil</keyword>
<dbReference type="OrthoDB" id="251813at2759"/>
<dbReference type="VEuPathDB" id="TriTrypDB:TRSC58_04158"/>
<feature type="coiled-coil region" evidence="1">
    <location>
        <begin position="30"/>
        <end position="64"/>
    </location>
</feature>
<evidence type="ECO:0000256" key="1">
    <source>
        <dbReference type="SAM" id="Coils"/>
    </source>
</evidence>